<evidence type="ECO:0000256" key="3">
    <source>
        <dbReference type="ARBA" id="ARBA00022553"/>
    </source>
</evidence>
<dbReference type="Pfam" id="PF08448">
    <property type="entry name" value="PAS_4"/>
    <property type="match status" value="1"/>
</dbReference>
<keyword evidence="8" id="KW-1185">Reference proteome</keyword>
<dbReference type="InterPro" id="IPR035965">
    <property type="entry name" value="PAS-like_dom_sf"/>
</dbReference>
<evidence type="ECO:0000259" key="6">
    <source>
        <dbReference type="PROSITE" id="PS50112"/>
    </source>
</evidence>
<dbReference type="eggNOG" id="COG4191">
    <property type="taxonomic scope" value="Bacteria"/>
</dbReference>
<keyword evidence="7" id="KW-0547">Nucleotide-binding</keyword>
<feature type="coiled-coil region" evidence="4">
    <location>
        <begin position="230"/>
        <end position="264"/>
    </location>
</feature>
<feature type="domain" description="PAS" evidence="6">
    <location>
        <begin position="1"/>
        <end position="68"/>
    </location>
</feature>
<dbReference type="GO" id="GO:0000155">
    <property type="term" value="F:phosphorelay sensor kinase activity"/>
    <property type="evidence" value="ECO:0007669"/>
    <property type="project" value="InterPro"/>
</dbReference>
<gene>
    <name evidence="7" type="ordered locus">Selin_2578</name>
</gene>
<dbReference type="Pfam" id="PF02518">
    <property type="entry name" value="HATPase_c"/>
    <property type="match status" value="1"/>
</dbReference>
<dbReference type="SUPFAM" id="SSF47384">
    <property type="entry name" value="Homodimeric domain of signal transducing histidine kinase"/>
    <property type="match status" value="1"/>
</dbReference>
<dbReference type="Gene3D" id="3.30.565.10">
    <property type="entry name" value="Histidine kinase-like ATPase, C-terminal domain"/>
    <property type="match status" value="1"/>
</dbReference>
<dbReference type="InterPro" id="IPR036890">
    <property type="entry name" value="HATPase_C_sf"/>
</dbReference>
<dbReference type="PROSITE" id="PS50109">
    <property type="entry name" value="HIS_KIN"/>
    <property type="match status" value="1"/>
</dbReference>
<dbReference type="Gene3D" id="3.30.450.20">
    <property type="entry name" value="PAS domain"/>
    <property type="match status" value="2"/>
</dbReference>
<dbReference type="GO" id="GO:0005524">
    <property type="term" value="F:ATP binding"/>
    <property type="evidence" value="ECO:0007669"/>
    <property type="project" value="UniProtKB-KW"/>
</dbReference>
<dbReference type="InParanoid" id="E6W6F4"/>
<dbReference type="HOGENOM" id="CLU_000445_114_39_0"/>
<dbReference type="InterPro" id="IPR013656">
    <property type="entry name" value="PAS_4"/>
</dbReference>
<dbReference type="SMART" id="SM00387">
    <property type="entry name" value="HATPase_c"/>
    <property type="match status" value="1"/>
</dbReference>
<evidence type="ECO:0000259" key="5">
    <source>
        <dbReference type="PROSITE" id="PS50109"/>
    </source>
</evidence>
<keyword evidence="4" id="KW-0175">Coiled coil</keyword>
<evidence type="ECO:0000256" key="1">
    <source>
        <dbReference type="ARBA" id="ARBA00000085"/>
    </source>
</evidence>
<dbReference type="Gene3D" id="1.10.287.130">
    <property type="match status" value="1"/>
</dbReference>
<keyword evidence="3" id="KW-0597">Phosphoprotein</keyword>
<accession>E6W6F4</accession>
<dbReference type="SUPFAM" id="SSF55785">
    <property type="entry name" value="PYP-like sensor domain (PAS domain)"/>
    <property type="match status" value="2"/>
</dbReference>
<dbReference type="InterPro" id="IPR004358">
    <property type="entry name" value="Sig_transdc_His_kin-like_C"/>
</dbReference>
<dbReference type="Proteomes" id="UP000002572">
    <property type="component" value="Chromosome"/>
</dbReference>
<evidence type="ECO:0000256" key="2">
    <source>
        <dbReference type="ARBA" id="ARBA00012438"/>
    </source>
</evidence>
<dbReference type="SMART" id="SM00091">
    <property type="entry name" value="PAS"/>
    <property type="match status" value="2"/>
</dbReference>
<sequence>MHESVLHNLMIGLFVLNKDRTVVFWNRWMAQFSGISGSAALGKTLGDIFVEPVNGRFSLALEDALRGHSSLLSHSLNKAPLPLYASNQMRLSETRIQQQICIAPIRDQQQELFVAVQVVDVSAAEHRERLLRNSDRRLRTLIDALPDFVCFRDREDRWQEANRSAVDLLELPAGFRGKSDQELFGEIPLPLRIQGNHESVTLQRPEGAISFDVSRLPIDDQGELVIGRDVTNYKRVEAQLRELNQNLEKRVREETDKRLNQQRLLVQTSKMAAMGEMIQAIAHQWKQPLNIIAFLMQNLRDISRNSTLEPQALEDAIEKTLQQVSFMVGTVDDFKNFFDPDKQKVSFSLLKAVREVDAILGEQLRTSNIKVVYQDAEQASAAKIIGYPNEFKQVILSLFNNAKDAFMEREGRAEVREPFTIGVEIEPLNGNRYAVTIRDNAGGIPPHIMDKLFTPYFTTKQAGTGIGLSLCKTIIEDHFGGSITPGNWERGAFFRIELRNP</sequence>
<dbReference type="PROSITE" id="PS50112">
    <property type="entry name" value="PAS"/>
    <property type="match status" value="1"/>
</dbReference>
<protein>
    <recommendedName>
        <fullName evidence="2">histidine kinase</fullName>
        <ecNumber evidence="2">2.7.13.3</ecNumber>
    </recommendedName>
</protein>
<dbReference type="AlphaFoldDB" id="E6W6F4"/>
<name>E6W6F4_DESIS</name>
<dbReference type="SUPFAM" id="SSF55874">
    <property type="entry name" value="ATPase domain of HSP90 chaperone/DNA topoisomerase II/histidine kinase"/>
    <property type="match status" value="1"/>
</dbReference>
<dbReference type="PANTHER" id="PTHR43065:SF42">
    <property type="entry name" value="TWO-COMPONENT SENSOR PPRA"/>
    <property type="match status" value="1"/>
</dbReference>
<dbReference type="PANTHER" id="PTHR43065">
    <property type="entry name" value="SENSOR HISTIDINE KINASE"/>
    <property type="match status" value="1"/>
</dbReference>
<dbReference type="OrthoDB" id="9805967at2"/>
<dbReference type="InterPro" id="IPR003594">
    <property type="entry name" value="HATPase_dom"/>
</dbReference>
<evidence type="ECO:0000313" key="8">
    <source>
        <dbReference type="Proteomes" id="UP000002572"/>
    </source>
</evidence>
<evidence type="ECO:0000256" key="4">
    <source>
        <dbReference type="SAM" id="Coils"/>
    </source>
</evidence>
<dbReference type="PRINTS" id="PR00344">
    <property type="entry name" value="BCTRLSENSOR"/>
</dbReference>
<dbReference type="InterPro" id="IPR036097">
    <property type="entry name" value="HisK_dim/P_sf"/>
</dbReference>
<dbReference type="InterPro" id="IPR003661">
    <property type="entry name" value="HisK_dim/P_dom"/>
</dbReference>
<keyword evidence="7" id="KW-0067">ATP-binding</keyword>
<dbReference type="CDD" id="cd00082">
    <property type="entry name" value="HisKA"/>
    <property type="match status" value="1"/>
</dbReference>
<proteinExistence type="predicted"/>
<comment type="catalytic activity">
    <reaction evidence="1">
        <text>ATP + protein L-histidine = ADP + protein N-phospho-L-histidine.</text>
        <dbReference type="EC" id="2.7.13.3"/>
    </reaction>
</comment>
<dbReference type="InterPro" id="IPR000014">
    <property type="entry name" value="PAS"/>
</dbReference>
<dbReference type="EMBL" id="CP002432">
    <property type="protein sequence ID" value="ADU67289.1"/>
    <property type="molecule type" value="Genomic_DNA"/>
</dbReference>
<dbReference type="EC" id="2.7.13.3" evidence="2"/>
<dbReference type="KEGG" id="din:Selin_2578"/>
<dbReference type="STRING" id="653733.Selin_2578"/>
<feature type="domain" description="Histidine kinase" evidence="5">
    <location>
        <begin position="280"/>
        <end position="501"/>
    </location>
</feature>
<evidence type="ECO:0000313" key="7">
    <source>
        <dbReference type="EMBL" id="ADU67289.1"/>
    </source>
</evidence>
<organism evidence="7 8">
    <name type="scientific">Desulfurispirillum indicum (strain ATCC BAA-1389 / DSM 22839 / S5)</name>
    <dbReference type="NCBI Taxonomy" id="653733"/>
    <lineage>
        <taxon>Bacteria</taxon>
        <taxon>Pseudomonadati</taxon>
        <taxon>Chrysiogenota</taxon>
        <taxon>Chrysiogenia</taxon>
        <taxon>Chrysiogenales</taxon>
        <taxon>Chrysiogenaceae</taxon>
        <taxon>Desulfurispirillum</taxon>
    </lineage>
</organism>
<dbReference type="InterPro" id="IPR005467">
    <property type="entry name" value="His_kinase_dom"/>
</dbReference>
<dbReference type="RefSeq" id="WP_013507158.1">
    <property type="nucleotide sequence ID" value="NC_014836.1"/>
</dbReference>
<dbReference type="CDD" id="cd00130">
    <property type="entry name" value="PAS"/>
    <property type="match status" value="1"/>
</dbReference>
<dbReference type="Pfam" id="PF13188">
    <property type="entry name" value="PAS_8"/>
    <property type="match status" value="1"/>
</dbReference>
<reference evidence="7 8" key="1">
    <citation type="submission" date="2010-12" db="EMBL/GenBank/DDBJ databases">
        <title>Complete sequence of Desulfurispirillum indicum S5.</title>
        <authorList>
            <consortium name="US DOE Joint Genome Institute"/>
            <person name="Lucas S."/>
            <person name="Copeland A."/>
            <person name="Lapidus A."/>
            <person name="Cheng J.-F."/>
            <person name="Goodwin L."/>
            <person name="Pitluck S."/>
            <person name="Chertkov O."/>
            <person name="Held B."/>
            <person name="Detter J.C."/>
            <person name="Han C."/>
            <person name="Tapia R."/>
            <person name="Land M."/>
            <person name="Hauser L."/>
            <person name="Kyrpides N."/>
            <person name="Ivanova N."/>
            <person name="Mikhailova N."/>
            <person name="Haggblom M."/>
            <person name="Rauschenbach I."/>
            <person name="Bini E."/>
            <person name="Woyke T."/>
        </authorList>
    </citation>
    <scope>NUCLEOTIDE SEQUENCE [LARGE SCALE GENOMIC DNA]</scope>
    <source>
        <strain evidence="8">ATCC BAA-1389 / DSM 22839 / S5</strain>
    </source>
</reference>